<feature type="domain" description="Reverse transcriptase zinc-binding" evidence="1">
    <location>
        <begin position="181"/>
        <end position="263"/>
    </location>
</feature>
<organism evidence="2 3">
    <name type="scientific">Solanum tuberosum</name>
    <name type="common">Potato</name>
    <dbReference type="NCBI Taxonomy" id="4113"/>
    <lineage>
        <taxon>Eukaryota</taxon>
        <taxon>Viridiplantae</taxon>
        <taxon>Streptophyta</taxon>
        <taxon>Embryophyta</taxon>
        <taxon>Tracheophyta</taxon>
        <taxon>Spermatophyta</taxon>
        <taxon>Magnoliopsida</taxon>
        <taxon>eudicotyledons</taxon>
        <taxon>Gunneridae</taxon>
        <taxon>Pentapetalae</taxon>
        <taxon>asterids</taxon>
        <taxon>lamiids</taxon>
        <taxon>Solanales</taxon>
        <taxon>Solanaceae</taxon>
        <taxon>Solanoideae</taxon>
        <taxon>Solaneae</taxon>
        <taxon>Solanum</taxon>
    </lineage>
</organism>
<accession>A0ABQ7TTC5</accession>
<keyword evidence="3" id="KW-1185">Reference proteome</keyword>
<protein>
    <recommendedName>
        <fullName evidence="1">Reverse transcriptase zinc-binding domain-containing protein</fullName>
    </recommendedName>
</protein>
<sequence length="270" mass="31730">MEMRSLEDICEITGYTKGTMPFKYLGVPISTKKLTATDCEMLVDKLVHTYWSSIFWLPKKVLKSITTVCRNFLWSGQENTSMSPLIAWGKVCRSKKEGGVGIMDCMIWNEAAIAKYVWNIAKKADNLWVKWVNQIYLKGRELWQYQPPTDNCWYRRKICVIKDKFALGYDGNRWVANKGEYTIQSGYQWRIGNDSQWPWWRETWNKMNIPKHSFICWIVMHQTLLTRDKPAKMGICQDKECLQCGSRPESINHLFFECKFSNECLKGVLE</sequence>
<proteinExistence type="predicted"/>
<reference evidence="2 3" key="1">
    <citation type="journal article" date="2021" name="bioRxiv">
        <title>Chromosome-scale and haplotype-resolved genome assembly of a tetraploid potato cultivar.</title>
        <authorList>
            <person name="Sun H."/>
            <person name="Jiao W.-B."/>
            <person name="Krause K."/>
            <person name="Campoy J.A."/>
            <person name="Goel M."/>
            <person name="Folz-Donahue K."/>
            <person name="Kukat C."/>
            <person name="Huettel B."/>
            <person name="Schneeberger K."/>
        </authorList>
    </citation>
    <scope>NUCLEOTIDE SEQUENCE [LARGE SCALE GENOMIC DNA]</scope>
    <source>
        <strain evidence="2">SolTubOtavaFocal</strain>
        <tissue evidence="2">Leaves</tissue>
    </source>
</reference>
<dbReference type="EMBL" id="JAIVGD010000028">
    <property type="protein sequence ID" value="KAH0737979.1"/>
    <property type="molecule type" value="Genomic_DNA"/>
</dbReference>
<gene>
    <name evidence="2" type="ORF">KY290_036684</name>
</gene>
<evidence type="ECO:0000313" key="2">
    <source>
        <dbReference type="EMBL" id="KAH0737979.1"/>
    </source>
</evidence>
<dbReference type="Proteomes" id="UP000826656">
    <property type="component" value="Unassembled WGS sequence"/>
</dbReference>
<name>A0ABQ7TTC5_SOLTU</name>
<comment type="caution">
    <text evidence="2">The sequence shown here is derived from an EMBL/GenBank/DDBJ whole genome shotgun (WGS) entry which is preliminary data.</text>
</comment>
<dbReference type="InterPro" id="IPR026960">
    <property type="entry name" value="RVT-Znf"/>
</dbReference>
<evidence type="ECO:0000259" key="1">
    <source>
        <dbReference type="Pfam" id="PF13966"/>
    </source>
</evidence>
<dbReference type="Pfam" id="PF13966">
    <property type="entry name" value="zf-RVT"/>
    <property type="match status" value="1"/>
</dbReference>
<evidence type="ECO:0000313" key="3">
    <source>
        <dbReference type="Proteomes" id="UP000826656"/>
    </source>
</evidence>
<dbReference type="PANTHER" id="PTHR33116:SF80">
    <property type="entry name" value="REVERSE TRANSCRIPTASE ZINC-BINDING DOMAIN-CONTAINING PROTEIN"/>
    <property type="match status" value="1"/>
</dbReference>
<dbReference type="PANTHER" id="PTHR33116">
    <property type="entry name" value="REVERSE TRANSCRIPTASE ZINC-BINDING DOMAIN-CONTAINING PROTEIN-RELATED-RELATED"/>
    <property type="match status" value="1"/>
</dbReference>